<evidence type="ECO:0000313" key="8">
    <source>
        <dbReference type="EMBL" id="KAJ4178791.1"/>
    </source>
</evidence>
<reference evidence="8" key="1">
    <citation type="submission" date="2022-09" db="EMBL/GenBank/DDBJ databases">
        <title>Fusarium specimens isolated from Avocado Roots.</title>
        <authorList>
            <person name="Stajich J."/>
            <person name="Roper C."/>
            <person name="Heimlech-Rivalta G."/>
        </authorList>
    </citation>
    <scope>NUCLEOTIDE SEQUENCE</scope>
    <source>
        <strain evidence="8">A02</strain>
    </source>
</reference>
<dbReference type="InterPro" id="IPR001753">
    <property type="entry name" value="Enoyl-CoA_hydra/iso"/>
</dbReference>
<keyword evidence="5" id="KW-0456">Lyase</keyword>
<evidence type="ECO:0000256" key="6">
    <source>
        <dbReference type="ARBA" id="ARBA00049877"/>
    </source>
</evidence>
<dbReference type="PROSITE" id="PS01062">
    <property type="entry name" value="HMG_COA_LYASE"/>
    <property type="match status" value="1"/>
</dbReference>
<dbReference type="GO" id="GO:0004419">
    <property type="term" value="F:hydroxymethylglutaryl-CoA lyase activity"/>
    <property type="evidence" value="ECO:0007669"/>
    <property type="project" value="UniProtKB-EC"/>
</dbReference>
<dbReference type="GO" id="GO:0006552">
    <property type="term" value="P:L-leucine catabolic process"/>
    <property type="evidence" value="ECO:0007669"/>
    <property type="project" value="TreeGrafter"/>
</dbReference>
<keyword evidence="9" id="KW-1185">Reference proteome</keyword>
<sequence length="628" mass="68076">MARITAAQSISRRVAQSRHASRRYLSSSRPSNVCRIVEVGPRDGLQNIKTFVPTATKIELIKRLAQTGLRDVEATSFVSPRWVPQLADGAQVLEALGPQTRRIRHPVLAPNLKGLERASAAGANEIVVFASVTEAFSRANQGCTVAEALDQAEEVTKKALGRGIKVRAVTSCIFEDPFSGPTPPDVVLPIVQRFLDMGCYEVGLGDTLGTGTPRDTQLLLETLLRRVPADRMAGHFHDTYGQGIANVVRAYEMGIRTFDSSVAGLGGCPYAPGAKGNVTTEDVVYTLEKMGVNTGVDLDKLIAVGQWISKQLGQPYGSRVGSAIAAKRASVQATEASKTRISWEVTDDMGEYRVSRAGIALKVTLSRPANGNALTNGMLEGLTNLFQGLANDPSVYHIIIESEGKHFCTGMDLSGDTNTSDMSAESSYYDKVLALYDAIDHAPQTTIALINGPCFGGGVGLGFACDVRFASPKARWTLSEIKIGVSPAIISKYLVREWGVSVAREAMISGREVKPEELFKIGALHLVTDDLEAKLSEYLHQLERCAPRSATINKELTRLGWYAPESVEQAKLIETTFGNMMAPGSEGEHGIKKFQEKAKDFSWKSFWDGQSPRSGLNFVDHSPRKGWA</sequence>
<dbReference type="EC" id="4.1.3.4" evidence="3"/>
<keyword evidence="4" id="KW-0479">Metal-binding</keyword>
<dbReference type="AlphaFoldDB" id="A0A9W8UUC0"/>
<evidence type="ECO:0000256" key="5">
    <source>
        <dbReference type="ARBA" id="ARBA00023239"/>
    </source>
</evidence>
<evidence type="ECO:0000256" key="3">
    <source>
        <dbReference type="ARBA" id="ARBA00012910"/>
    </source>
</evidence>
<dbReference type="FunFam" id="3.20.20.70:FF:000071">
    <property type="entry name" value="Hydroxymethylglutaryl-CoA lyase"/>
    <property type="match status" value="1"/>
</dbReference>
<organism evidence="8 9">
    <name type="scientific">Fusarium falciforme</name>
    <dbReference type="NCBI Taxonomy" id="195108"/>
    <lineage>
        <taxon>Eukaryota</taxon>
        <taxon>Fungi</taxon>
        <taxon>Dikarya</taxon>
        <taxon>Ascomycota</taxon>
        <taxon>Pezizomycotina</taxon>
        <taxon>Sordariomycetes</taxon>
        <taxon>Hypocreomycetidae</taxon>
        <taxon>Hypocreales</taxon>
        <taxon>Nectriaceae</taxon>
        <taxon>Fusarium</taxon>
        <taxon>Fusarium solani species complex</taxon>
    </lineage>
</organism>
<dbReference type="InterPro" id="IPR043594">
    <property type="entry name" value="HMGL"/>
</dbReference>
<dbReference type="Gene3D" id="3.90.226.10">
    <property type="entry name" value="2-enoyl-CoA Hydratase, Chain A, domain 1"/>
    <property type="match status" value="1"/>
</dbReference>
<comment type="caution">
    <text evidence="8">The sequence shown here is derived from an EMBL/GenBank/DDBJ whole genome shotgun (WGS) entry which is preliminary data.</text>
</comment>
<protein>
    <recommendedName>
        <fullName evidence="3">hydroxymethylglutaryl-CoA lyase</fullName>
        <ecNumber evidence="3">4.1.3.4</ecNumber>
    </recommendedName>
</protein>
<evidence type="ECO:0000256" key="1">
    <source>
        <dbReference type="ARBA" id="ARBA00005143"/>
    </source>
</evidence>
<dbReference type="Pfam" id="PF00378">
    <property type="entry name" value="ECH_1"/>
    <property type="match status" value="1"/>
</dbReference>
<evidence type="ECO:0000256" key="4">
    <source>
        <dbReference type="ARBA" id="ARBA00022723"/>
    </source>
</evidence>
<dbReference type="GO" id="GO:0046951">
    <property type="term" value="P:ketone body biosynthetic process"/>
    <property type="evidence" value="ECO:0007669"/>
    <property type="project" value="TreeGrafter"/>
</dbReference>
<dbReference type="InterPro" id="IPR013785">
    <property type="entry name" value="Aldolase_TIM"/>
</dbReference>
<dbReference type="CDD" id="cd07938">
    <property type="entry name" value="DRE_TIM_HMGL"/>
    <property type="match status" value="1"/>
</dbReference>
<comment type="catalytic activity">
    <reaction evidence="6">
        <text>(3S)-3-hydroxy-3-methylglutaryl-CoA = acetoacetate + acetyl-CoA</text>
        <dbReference type="Rhea" id="RHEA:24404"/>
        <dbReference type="ChEBI" id="CHEBI:13705"/>
        <dbReference type="ChEBI" id="CHEBI:43074"/>
        <dbReference type="ChEBI" id="CHEBI:57288"/>
        <dbReference type="EC" id="4.1.3.4"/>
    </reaction>
</comment>
<gene>
    <name evidence="8" type="ORF">NW755_012906</name>
</gene>
<dbReference type="Proteomes" id="UP001152087">
    <property type="component" value="Unassembled WGS sequence"/>
</dbReference>
<evidence type="ECO:0000259" key="7">
    <source>
        <dbReference type="PROSITE" id="PS50991"/>
    </source>
</evidence>
<comment type="similarity">
    <text evidence="2">Belongs to the HMG-CoA lyase family.</text>
</comment>
<proteinExistence type="inferred from homology"/>
<dbReference type="OrthoDB" id="10253869at2759"/>
<dbReference type="EMBL" id="JAOQAV010000067">
    <property type="protein sequence ID" value="KAJ4178791.1"/>
    <property type="molecule type" value="Genomic_DNA"/>
</dbReference>
<name>A0A9W8UUC0_9HYPO</name>
<dbReference type="Pfam" id="PF00682">
    <property type="entry name" value="HMGL-like"/>
    <property type="match status" value="1"/>
</dbReference>
<dbReference type="PANTHER" id="PTHR42738:SF17">
    <property type="entry name" value="HYDROXYMETHYLGLUTARYL-COA LYASE"/>
    <property type="match status" value="1"/>
</dbReference>
<dbReference type="PROSITE" id="PS50991">
    <property type="entry name" value="PYR_CT"/>
    <property type="match status" value="1"/>
</dbReference>
<dbReference type="SUPFAM" id="SSF51569">
    <property type="entry name" value="Aldolase"/>
    <property type="match status" value="1"/>
</dbReference>
<dbReference type="GO" id="GO:0046872">
    <property type="term" value="F:metal ion binding"/>
    <property type="evidence" value="ECO:0007669"/>
    <property type="project" value="UniProtKB-KW"/>
</dbReference>
<evidence type="ECO:0000256" key="2">
    <source>
        <dbReference type="ARBA" id="ARBA00009405"/>
    </source>
</evidence>
<dbReference type="InterPro" id="IPR000138">
    <property type="entry name" value="HMG_CoA_lyase_AS"/>
</dbReference>
<dbReference type="PANTHER" id="PTHR42738">
    <property type="entry name" value="HYDROXYMETHYLGLUTARYL-COA LYASE"/>
    <property type="match status" value="1"/>
</dbReference>
<evidence type="ECO:0000313" key="9">
    <source>
        <dbReference type="Proteomes" id="UP001152087"/>
    </source>
</evidence>
<dbReference type="InterPro" id="IPR029045">
    <property type="entry name" value="ClpP/crotonase-like_dom_sf"/>
</dbReference>
<comment type="pathway">
    <text evidence="1">Metabolic intermediate metabolism; (S)-3-hydroxy-3-methylglutaryl-CoA degradation; acetoacetate from (S)-3-hydroxy-3-methylglutaryl-CoA: step 1/1.</text>
</comment>
<dbReference type="SUPFAM" id="SSF52096">
    <property type="entry name" value="ClpP/crotonase"/>
    <property type="match status" value="1"/>
</dbReference>
<dbReference type="NCBIfam" id="NF004283">
    <property type="entry name" value="PRK05692.1"/>
    <property type="match status" value="1"/>
</dbReference>
<feature type="domain" description="Pyruvate carboxyltransferase" evidence="7">
    <location>
        <begin position="34"/>
        <end position="302"/>
    </location>
</feature>
<dbReference type="Gene3D" id="3.20.20.70">
    <property type="entry name" value="Aldolase class I"/>
    <property type="match status" value="1"/>
</dbReference>
<dbReference type="CDD" id="cd06558">
    <property type="entry name" value="crotonase-like"/>
    <property type="match status" value="1"/>
</dbReference>
<accession>A0A9W8UUC0</accession>
<dbReference type="InterPro" id="IPR000891">
    <property type="entry name" value="PYR_CT"/>
</dbReference>